<proteinExistence type="predicted"/>
<gene>
    <name evidence="2" type="ORF">ANCCAN_09201</name>
</gene>
<feature type="chain" id="PRO_5017066872" description="Surfactant protein B" evidence="1">
    <location>
        <begin position="18"/>
        <end position="123"/>
    </location>
</feature>
<evidence type="ECO:0008006" key="4">
    <source>
        <dbReference type="Google" id="ProtNLM"/>
    </source>
</evidence>
<evidence type="ECO:0000313" key="3">
    <source>
        <dbReference type="Proteomes" id="UP000252519"/>
    </source>
</evidence>
<feature type="signal peptide" evidence="1">
    <location>
        <begin position="1"/>
        <end position="17"/>
    </location>
</feature>
<dbReference type="AlphaFoldDB" id="A0A368GK58"/>
<dbReference type="EMBL" id="JOJR01000120">
    <property type="protein sequence ID" value="RCN44762.1"/>
    <property type="molecule type" value="Genomic_DNA"/>
</dbReference>
<organism evidence="2 3">
    <name type="scientific">Ancylostoma caninum</name>
    <name type="common">Dog hookworm</name>
    <dbReference type="NCBI Taxonomy" id="29170"/>
    <lineage>
        <taxon>Eukaryota</taxon>
        <taxon>Metazoa</taxon>
        <taxon>Ecdysozoa</taxon>
        <taxon>Nematoda</taxon>
        <taxon>Chromadorea</taxon>
        <taxon>Rhabditida</taxon>
        <taxon>Rhabditina</taxon>
        <taxon>Rhabditomorpha</taxon>
        <taxon>Strongyloidea</taxon>
        <taxon>Ancylostomatidae</taxon>
        <taxon>Ancylostomatinae</taxon>
        <taxon>Ancylostoma</taxon>
    </lineage>
</organism>
<protein>
    <recommendedName>
        <fullName evidence="4">Surfactant protein B</fullName>
    </recommendedName>
</protein>
<keyword evidence="1" id="KW-0732">Signal</keyword>
<reference evidence="2 3" key="1">
    <citation type="submission" date="2014-10" db="EMBL/GenBank/DDBJ databases">
        <title>Draft genome of the hookworm Ancylostoma caninum.</title>
        <authorList>
            <person name="Mitreva M."/>
        </authorList>
    </citation>
    <scope>NUCLEOTIDE SEQUENCE [LARGE SCALE GENOMIC DNA]</scope>
    <source>
        <strain evidence="2 3">Baltimore</strain>
    </source>
</reference>
<evidence type="ECO:0000256" key="1">
    <source>
        <dbReference type="SAM" id="SignalP"/>
    </source>
</evidence>
<dbReference type="Proteomes" id="UP000252519">
    <property type="component" value="Unassembled WGS sequence"/>
</dbReference>
<sequence>MRAILIVLAALAVATVAINRDCKACLFITAVIKKAMVNKQKITTQKITGITCPILKQESPLHMEKVCKRVTADIVGSKALLKKIKRGKKLGNWMSYFCSRELPKKYCPDGYRNPKLFRQLSKI</sequence>
<accession>A0A368GK58</accession>
<keyword evidence="3" id="KW-1185">Reference proteome</keyword>
<name>A0A368GK58_ANCCA</name>
<evidence type="ECO:0000313" key="2">
    <source>
        <dbReference type="EMBL" id="RCN44762.1"/>
    </source>
</evidence>
<comment type="caution">
    <text evidence="2">The sequence shown here is derived from an EMBL/GenBank/DDBJ whole genome shotgun (WGS) entry which is preliminary data.</text>
</comment>